<evidence type="ECO:0000313" key="1">
    <source>
        <dbReference type="EMBL" id="KRY97179.1"/>
    </source>
</evidence>
<organism evidence="1 2">
    <name type="scientific">Trichinella zimbabwensis</name>
    <dbReference type="NCBI Taxonomy" id="268475"/>
    <lineage>
        <taxon>Eukaryota</taxon>
        <taxon>Metazoa</taxon>
        <taxon>Ecdysozoa</taxon>
        <taxon>Nematoda</taxon>
        <taxon>Enoplea</taxon>
        <taxon>Dorylaimia</taxon>
        <taxon>Trichinellida</taxon>
        <taxon>Trichinellidae</taxon>
        <taxon>Trichinella</taxon>
    </lineage>
</organism>
<comment type="caution">
    <text evidence="1">The sequence shown here is derived from an EMBL/GenBank/DDBJ whole genome shotgun (WGS) entry which is preliminary data.</text>
</comment>
<dbReference type="AlphaFoldDB" id="A0A0V1GFW7"/>
<reference evidence="1 2" key="1">
    <citation type="submission" date="2015-01" db="EMBL/GenBank/DDBJ databases">
        <title>Evolution of Trichinella species and genotypes.</title>
        <authorList>
            <person name="Korhonen P.K."/>
            <person name="Edoardo P."/>
            <person name="Giuseppe L.R."/>
            <person name="Gasser R.B."/>
        </authorList>
    </citation>
    <scope>NUCLEOTIDE SEQUENCE [LARGE SCALE GENOMIC DNA]</scope>
    <source>
        <strain evidence="1">ISS1029</strain>
    </source>
</reference>
<keyword evidence="2" id="KW-1185">Reference proteome</keyword>
<accession>A0A0V1GFW7</accession>
<evidence type="ECO:0000313" key="2">
    <source>
        <dbReference type="Proteomes" id="UP000055024"/>
    </source>
</evidence>
<dbReference type="Proteomes" id="UP000055024">
    <property type="component" value="Unassembled WGS sequence"/>
</dbReference>
<gene>
    <name evidence="1" type="ORF">T11_16505</name>
</gene>
<feature type="non-terminal residue" evidence="1">
    <location>
        <position position="56"/>
    </location>
</feature>
<dbReference type="EMBL" id="JYDP01002241">
    <property type="protein sequence ID" value="KRY97179.1"/>
    <property type="molecule type" value="Genomic_DNA"/>
</dbReference>
<protein>
    <submittedName>
        <fullName evidence="1">Uncharacterized protein</fullName>
    </submittedName>
</protein>
<sequence>MSEMNTDSYLASITCNNDESDSLKLMLTLPSLQLMTTDSVSEDNSVNSTKVMVSIP</sequence>
<proteinExistence type="predicted"/>
<name>A0A0V1GFW7_9BILA</name>